<evidence type="ECO:0000313" key="2">
    <source>
        <dbReference type="EMBL" id="KAK0451632.1"/>
    </source>
</evidence>
<dbReference type="AlphaFoldDB" id="A0AA39JZP4"/>
<keyword evidence="1" id="KW-0472">Membrane</keyword>
<protein>
    <submittedName>
        <fullName evidence="2">Uncharacterized protein</fullName>
    </submittedName>
</protein>
<evidence type="ECO:0000256" key="1">
    <source>
        <dbReference type="SAM" id="Phobius"/>
    </source>
</evidence>
<accession>A0AA39JZP4</accession>
<dbReference type="InterPro" id="IPR036873">
    <property type="entry name" value="Rhodanese-like_dom_sf"/>
</dbReference>
<keyword evidence="3" id="KW-1185">Reference proteome</keyword>
<dbReference type="Gene3D" id="3.40.250.10">
    <property type="entry name" value="Rhodanese-like domain"/>
    <property type="match status" value="1"/>
</dbReference>
<dbReference type="Proteomes" id="UP001175226">
    <property type="component" value="Unassembled WGS sequence"/>
</dbReference>
<gene>
    <name evidence="2" type="ORF">EV421DRAFT_1703149</name>
</gene>
<dbReference type="EMBL" id="JAUEPT010000005">
    <property type="protein sequence ID" value="KAK0451632.1"/>
    <property type="molecule type" value="Genomic_DNA"/>
</dbReference>
<organism evidence="2 3">
    <name type="scientific">Armillaria borealis</name>
    <dbReference type="NCBI Taxonomy" id="47425"/>
    <lineage>
        <taxon>Eukaryota</taxon>
        <taxon>Fungi</taxon>
        <taxon>Dikarya</taxon>
        <taxon>Basidiomycota</taxon>
        <taxon>Agaricomycotina</taxon>
        <taxon>Agaricomycetes</taxon>
        <taxon>Agaricomycetidae</taxon>
        <taxon>Agaricales</taxon>
        <taxon>Marasmiineae</taxon>
        <taxon>Physalacriaceae</taxon>
        <taxon>Armillaria</taxon>
    </lineage>
</organism>
<reference evidence="2" key="1">
    <citation type="submission" date="2023-06" db="EMBL/GenBank/DDBJ databases">
        <authorList>
            <consortium name="Lawrence Berkeley National Laboratory"/>
            <person name="Ahrendt S."/>
            <person name="Sahu N."/>
            <person name="Indic B."/>
            <person name="Wong-Bajracharya J."/>
            <person name="Merenyi Z."/>
            <person name="Ke H.-M."/>
            <person name="Monk M."/>
            <person name="Kocsube S."/>
            <person name="Drula E."/>
            <person name="Lipzen A."/>
            <person name="Balint B."/>
            <person name="Henrissat B."/>
            <person name="Andreopoulos B."/>
            <person name="Martin F.M."/>
            <person name="Harder C.B."/>
            <person name="Rigling D."/>
            <person name="Ford K.L."/>
            <person name="Foster G.D."/>
            <person name="Pangilinan J."/>
            <person name="Papanicolaou A."/>
            <person name="Barry K."/>
            <person name="LaButti K."/>
            <person name="Viragh M."/>
            <person name="Koriabine M."/>
            <person name="Yan M."/>
            <person name="Riley R."/>
            <person name="Champramary S."/>
            <person name="Plett K.L."/>
            <person name="Tsai I.J."/>
            <person name="Slot J."/>
            <person name="Sipos G."/>
            <person name="Plett J."/>
            <person name="Nagy L.G."/>
            <person name="Grigoriev I.V."/>
        </authorList>
    </citation>
    <scope>NUCLEOTIDE SEQUENCE</scope>
    <source>
        <strain evidence="2">FPL87.14</strain>
    </source>
</reference>
<name>A0AA39JZP4_9AGAR</name>
<comment type="caution">
    <text evidence="2">The sequence shown here is derived from an EMBL/GenBank/DDBJ whole genome shotgun (WGS) entry which is preliminary data.</text>
</comment>
<keyword evidence="1" id="KW-0812">Transmembrane</keyword>
<feature type="non-terminal residue" evidence="2">
    <location>
        <position position="1"/>
    </location>
</feature>
<evidence type="ECO:0000313" key="3">
    <source>
        <dbReference type="Proteomes" id="UP001175226"/>
    </source>
</evidence>
<proteinExistence type="predicted"/>
<sequence>QNSFIKGAFNLPANSSYPTLPSLMLILIQYSLVVFHCNNCKPTGRGPRIAVWYQDELDKWGLIEPF</sequence>
<keyword evidence="1" id="KW-1133">Transmembrane helix</keyword>
<feature type="transmembrane region" description="Helical" evidence="1">
    <location>
        <begin position="20"/>
        <end position="38"/>
    </location>
</feature>